<name>A0A8J7FTG1_9NEIS</name>
<dbReference type="SUPFAM" id="SSF81296">
    <property type="entry name" value="E set domains"/>
    <property type="match status" value="1"/>
</dbReference>
<keyword evidence="2" id="KW-0378">Hydrolase</keyword>
<dbReference type="InterPro" id="IPR040784">
    <property type="entry name" value="GlgX_C"/>
</dbReference>
<dbReference type="InterPro" id="IPR011837">
    <property type="entry name" value="Glycogen_debranch_GlgX"/>
</dbReference>
<dbReference type="RefSeq" id="WP_194116768.1">
    <property type="nucleotide sequence ID" value="NZ_JADFUA010000008.1"/>
</dbReference>
<dbReference type="GO" id="GO:0004135">
    <property type="term" value="F:amylo-alpha-1,6-glucosidase activity"/>
    <property type="evidence" value="ECO:0007669"/>
    <property type="project" value="InterPro"/>
</dbReference>
<dbReference type="GO" id="GO:0005980">
    <property type="term" value="P:glycogen catabolic process"/>
    <property type="evidence" value="ECO:0007669"/>
    <property type="project" value="InterPro"/>
</dbReference>
<dbReference type="EMBL" id="JADFUA010000008">
    <property type="protein sequence ID" value="MBE9610236.1"/>
    <property type="molecule type" value="Genomic_DNA"/>
</dbReference>
<dbReference type="Gene3D" id="2.60.40.10">
    <property type="entry name" value="Immunoglobulins"/>
    <property type="match status" value="1"/>
</dbReference>
<dbReference type="InterPro" id="IPR013783">
    <property type="entry name" value="Ig-like_fold"/>
</dbReference>
<proteinExistence type="inferred from homology"/>
<dbReference type="Pfam" id="PF02922">
    <property type="entry name" value="CBM_48"/>
    <property type="match status" value="1"/>
</dbReference>
<dbReference type="SUPFAM" id="SSF51445">
    <property type="entry name" value="(Trans)glycosidases"/>
    <property type="match status" value="1"/>
</dbReference>
<dbReference type="InterPro" id="IPR013780">
    <property type="entry name" value="Glyco_hydro_b"/>
</dbReference>
<accession>A0A8J7FTG1</accession>
<dbReference type="InterPro" id="IPR014756">
    <property type="entry name" value="Ig_E-set"/>
</dbReference>
<reference evidence="5 6" key="1">
    <citation type="submission" date="2020-10" db="EMBL/GenBank/DDBJ databases">
        <title>The genome sequence of Chitinilyticum litopenaei 4Y14.</title>
        <authorList>
            <person name="Liu Y."/>
        </authorList>
    </citation>
    <scope>NUCLEOTIDE SEQUENCE [LARGE SCALE GENOMIC DNA]</scope>
    <source>
        <strain evidence="5 6">4Y14</strain>
    </source>
</reference>
<protein>
    <submittedName>
        <fullName evidence="5">Glycogen debranching protein GlgX</fullName>
    </submittedName>
</protein>
<evidence type="ECO:0000256" key="2">
    <source>
        <dbReference type="ARBA" id="ARBA00022801"/>
    </source>
</evidence>
<dbReference type="CDD" id="cd11326">
    <property type="entry name" value="AmyAc_Glg_debranch"/>
    <property type="match status" value="1"/>
</dbReference>
<dbReference type="InterPro" id="IPR006047">
    <property type="entry name" value="GH13_cat_dom"/>
</dbReference>
<dbReference type="Gene3D" id="2.60.40.1180">
    <property type="entry name" value="Golgi alpha-mannosidase II"/>
    <property type="match status" value="1"/>
</dbReference>
<comment type="similarity">
    <text evidence="1">Belongs to the glycosyl hydrolase 13 family.</text>
</comment>
<sequence length="659" mass="72394">MADQAVSLSTGLPYPLGATLDERGVNFALYAGAASGVTLCLFDTSGAQERARYTLTQCENGVWFGRIDDVKAGAVYGYRVSGEWAPERGLRHNPELLLLDPYAREVVGEFGKTPLLARVTAETYDWGDDAPPCTPWGETVIYEAHVRGLTMRHPEIPAELRGSYAALAHPAIIAHLQMLGVTAIELLPVQYFLDEPRLIDLGLKNYWGYNPLAWFAPASRYWSGRAGTTPLSEFRDAVKALHAAGIEVILDVVFNHTAELDAPGPVLGYRGIDNAAYYVLNGHGEYENWTGCGNVLNLSHPRVVQLVMDALRYWVGECHVDGFRFDLAPILGRVNGGFSALAPLLVAMQQDPLLTRVKLIAEPWDIGPGGYQLGQFPAGWGEWNDQYRDAMRQFWLHDGVNRALFARRFAASSDRFQHAGRAPQASVNFLTAHDGFTLRDIVSYNHKHNLANKEHNRDGHSHNLSWNCGAEGPSDDAGINTLRERAQKALLATLLLSQGTPMLLAGDELGHSQQGNNNAYCQDNDITWLDWQNAQSGLADYVAELIAIRKSCPALTAAHWWRGAEAGATADVQWLNPSGDALHPHDWDDAAGRALMILLAGDLLILLNASAHQLHFHLPAGSWQLRLASTGDAQTSHKLHDCRVAARSVTVLTRFDGQE</sequence>
<evidence type="ECO:0000256" key="1">
    <source>
        <dbReference type="ARBA" id="ARBA00008061"/>
    </source>
</evidence>
<dbReference type="InterPro" id="IPR017853">
    <property type="entry name" value="GH"/>
</dbReference>
<dbReference type="InterPro" id="IPR004193">
    <property type="entry name" value="Glyco_hydro_13_N"/>
</dbReference>
<organism evidence="5 6">
    <name type="scientific">Chitinilyticum piscinae</name>
    <dbReference type="NCBI Taxonomy" id="2866724"/>
    <lineage>
        <taxon>Bacteria</taxon>
        <taxon>Pseudomonadati</taxon>
        <taxon>Pseudomonadota</taxon>
        <taxon>Betaproteobacteria</taxon>
        <taxon>Neisseriales</taxon>
        <taxon>Chitinibacteraceae</taxon>
        <taxon>Chitinilyticum</taxon>
    </lineage>
</organism>
<keyword evidence="6" id="KW-1185">Reference proteome</keyword>
<dbReference type="SMART" id="SM00642">
    <property type="entry name" value="Aamy"/>
    <property type="match status" value="1"/>
</dbReference>
<feature type="domain" description="Glycosyl hydrolase family 13 catalytic" evidence="4">
    <location>
        <begin position="162"/>
        <end position="549"/>
    </location>
</feature>
<evidence type="ECO:0000256" key="3">
    <source>
        <dbReference type="ARBA" id="ARBA00023295"/>
    </source>
</evidence>
<dbReference type="NCBIfam" id="TIGR02100">
    <property type="entry name" value="glgX_debranch"/>
    <property type="match status" value="1"/>
</dbReference>
<dbReference type="Proteomes" id="UP000604481">
    <property type="component" value="Unassembled WGS sequence"/>
</dbReference>
<dbReference type="Gene3D" id="3.20.20.80">
    <property type="entry name" value="Glycosidases"/>
    <property type="match status" value="1"/>
</dbReference>
<evidence type="ECO:0000313" key="5">
    <source>
        <dbReference type="EMBL" id="MBE9610236.1"/>
    </source>
</evidence>
<dbReference type="CDD" id="cd02856">
    <property type="entry name" value="E_set_GDE_Isoamylase_N"/>
    <property type="match status" value="1"/>
</dbReference>
<gene>
    <name evidence="5" type="primary">glgX</name>
    <name evidence="5" type="ORF">INR99_12875</name>
</gene>
<dbReference type="Pfam" id="PF18390">
    <property type="entry name" value="GlgX_C"/>
    <property type="match status" value="1"/>
</dbReference>
<dbReference type="PANTHER" id="PTHR43002">
    <property type="entry name" value="GLYCOGEN DEBRANCHING ENZYME"/>
    <property type="match status" value="1"/>
</dbReference>
<dbReference type="InterPro" id="IPR044505">
    <property type="entry name" value="GlgX_Isoamylase_N_E_set"/>
</dbReference>
<dbReference type="AlphaFoldDB" id="A0A8J7FTG1"/>
<keyword evidence="3" id="KW-0326">Glycosidase</keyword>
<comment type="caution">
    <text evidence="5">The sequence shown here is derived from an EMBL/GenBank/DDBJ whole genome shotgun (WGS) entry which is preliminary data.</text>
</comment>
<evidence type="ECO:0000313" key="6">
    <source>
        <dbReference type="Proteomes" id="UP000604481"/>
    </source>
</evidence>
<dbReference type="SUPFAM" id="SSF51011">
    <property type="entry name" value="Glycosyl hydrolase domain"/>
    <property type="match status" value="1"/>
</dbReference>
<evidence type="ECO:0000259" key="4">
    <source>
        <dbReference type="SMART" id="SM00642"/>
    </source>
</evidence>